<dbReference type="InterPro" id="IPR031248">
    <property type="entry name" value="RNF213"/>
</dbReference>
<keyword evidence="2" id="KW-1185">Reference proteome</keyword>
<dbReference type="PANTHER" id="PTHR22605">
    <property type="entry name" value="RZ-TYPE DOMAIN-CONTAINING PROTEIN"/>
    <property type="match status" value="1"/>
</dbReference>
<dbReference type="AlphaFoldDB" id="A0A8B6DT19"/>
<dbReference type="GO" id="GO:0016887">
    <property type="term" value="F:ATP hydrolysis activity"/>
    <property type="evidence" value="ECO:0007669"/>
    <property type="project" value="InterPro"/>
</dbReference>
<dbReference type="Proteomes" id="UP000596742">
    <property type="component" value="Unassembled WGS sequence"/>
</dbReference>
<dbReference type="PANTHER" id="PTHR22605:SF16">
    <property type="entry name" value="E3 UBIQUITIN-PROTEIN LIGASE RNF213"/>
    <property type="match status" value="1"/>
</dbReference>
<name>A0A8B6DT19_MYTGA</name>
<accession>A0A8B6DT19</accession>
<proteinExistence type="predicted"/>
<organism evidence="1 2">
    <name type="scientific">Mytilus galloprovincialis</name>
    <name type="common">Mediterranean mussel</name>
    <dbReference type="NCBI Taxonomy" id="29158"/>
    <lineage>
        <taxon>Eukaryota</taxon>
        <taxon>Metazoa</taxon>
        <taxon>Spiralia</taxon>
        <taxon>Lophotrochozoa</taxon>
        <taxon>Mollusca</taxon>
        <taxon>Bivalvia</taxon>
        <taxon>Autobranchia</taxon>
        <taxon>Pteriomorphia</taxon>
        <taxon>Mytilida</taxon>
        <taxon>Mytiloidea</taxon>
        <taxon>Mytilidae</taxon>
        <taxon>Mytilinae</taxon>
        <taxon>Mytilus</taxon>
    </lineage>
</organism>
<protein>
    <submittedName>
        <fullName evidence="1">Uncharacterized protein</fullName>
    </submittedName>
</protein>
<dbReference type="OrthoDB" id="6193236at2759"/>
<evidence type="ECO:0000313" key="2">
    <source>
        <dbReference type="Proteomes" id="UP000596742"/>
    </source>
</evidence>
<dbReference type="EMBL" id="UYJE01003956">
    <property type="protein sequence ID" value="VDI23599.1"/>
    <property type="molecule type" value="Genomic_DNA"/>
</dbReference>
<feature type="non-terminal residue" evidence="1">
    <location>
        <position position="731"/>
    </location>
</feature>
<evidence type="ECO:0000313" key="1">
    <source>
        <dbReference type="EMBL" id="VDI23599.1"/>
    </source>
</evidence>
<sequence>HLSLNDAVRSYKIGTDVAKRVFGFQPTSTDLKLRTTFWIVTSECFLVIADWFYKLLSSTNTREQDLGFVPSQALSMVSNAMCNELKEARRDKWGTEKYIQLWNNAFKMRIPEGDIRTDCMKRLQTNLKECLKEWKTEEQTKEIIDLYCTNVDTFEPGLQEILSLCALEAVDKCVNYLSNNQQYLEGTKLRHYGSLMSHVFDRNIDEEKLKKNRKAYLEHALKWPPFLVFAKMYMNVEYSSSLQDTCLSHMKIFVKTLNEACNALVDGSITIGHLDILLSGKDRFKSIVQELRRNEAAAILTTLQIREKELSAFRETVIVVKHFVYECKKIEGDVYDLERRLWQLTNLNQDNIEDDRLVLIKDVCRVQFPKFNATETAGTQNVQSSKPVIVGFNLSEEDLNAIPLVLQHTKAYSFKQIWIKNGRNTKLLKGRKLKVNEILTEVWPETRQQWVSLCEKLRNGDISFGDFEEYFYSEECNSSDKLEKELVGFTGDSTDCGWIQSRFDQFHNFKTVYTCLKGANAIMNIVGKYGLKGDFSHISQIIKITKGDDVEMKKFDVSLVKTCSILRGIDDKKVDCLTVFYKCQPLVDWLKDSMKSMYLYIWKSVAGLKELKVFVELASMSAGETDIEVDRVQFLHAATTGYAPLIFNLDTRCNDLHFIEMCESVWKELETDSKLPQKLRDTHQQLDWLKSVKQSHGSVEVSSLSQTEAINASGTYEVGNSREIISLQKPA</sequence>
<gene>
    <name evidence="1" type="ORF">MGAL_10B079103</name>
</gene>
<dbReference type="GO" id="GO:0004842">
    <property type="term" value="F:ubiquitin-protein transferase activity"/>
    <property type="evidence" value="ECO:0007669"/>
    <property type="project" value="InterPro"/>
</dbReference>
<reference evidence="1" key="1">
    <citation type="submission" date="2018-11" db="EMBL/GenBank/DDBJ databases">
        <authorList>
            <person name="Alioto T."/>
            <person name="Alioto T."/>
        </authorList>
    </citation>
    <scope>NUCLEOTIDE SEQUENCE</scope>
</reference>
<comment type="caution">
    <text evidence="1">The sequence shown here is derived from an EMBL/GenBank/DDBJ whole genome shotgun (WGS) entry which is preliminary data.</text>
</comment>
<feature type="non-terminal residue" evidence="1">
    <location>
        <position position="1"/>
    </location>
</feature>